<comment type="caution">
    <text evidence="2">The sequence shown here is derived from an EMBL/GenBank/DDBJ whole genome shotgun (WGS) entry which is preliminary data.</text>
</comment>
<protein>
    <submittedName>
        <fullName evidence="2">Uncharacterized protein</fullName>
    </submittedName>
</protein>
<feature type="region of interest" description="Disordered" evidence="1">
    <location>
        <begin position="106"/>
        <end position="127"/>
    </location>
</feature>
<name>A0AAD6U1U9_9AGAR</name>
<evidence type="ECO:0000313" key="2">
    <source>
        <dbReference type="EMBL" id="KAJ7087296.1"/>
    </source>
</evidence>
<feature type="compositionally biased region" description="Low complexity" evidence="1">
    <location>
        <begin position="107"/>
        <end position="127"/>
    </location>
</feature>
<organism evidence="2 3">
    <name type="scientific">Mycena belliarum</name>
    <dbReference type="NCBI Taxonomy" id="1033014"/>
    <lineage>
        <taxon>Eukaryota</taxon>
        <taxon>Fungi</taxon>
        <taxon>Dikarya</taxon>
        <taxon>Basidiomycota</taxon>
        <taxon>Agaricomycotina</taxon>
        <taxon>Agaricomycetes</taxon>
        <taxon>Agaricomycetidae</taxon>
        <taxon>Agaricales</taxon>
        <taxon>Marasmiineae</taxon>
        <taxon>Mycenaceae</taxon>
        <taxon>Mycena</taxon>
    </lineage>
</organism>
<sequence length="150" mass="15450">MLFQGSYFECLKCVGIATNATTADFVQAQSLVDGLTVACSKEGFTLPELTFPGQNPNRTLATVSASQTSVQTTSQITISTLPPPGSSSPTGSPTIGTISQKTVSELPTTAAQAASSTGTPAPTTSPNAAYRQVSLDTRMLGFIVAGWMVL</sequence>
<dbReference type="AlphaFoldDB" id="A0AAD6U1U9"/>
<accession>A0AAD6U1U9</accession>
<gene>
    <name evidence="2" type="ORF">B0H15DRAFT_306794</name>
</gene>
<reference evidence="2" key="1">
    <citation type="submission" date="2023-03" db="EMBL/GenBank/DDBJ databases">
        <title>Massive genome expansion in bonnet fungi (Mycena s.s.) driven by repeated elements and novel gene families across ecological guilds.</title>
        <authorList>
            <consortium name="Lawrence Berkeley National Laboratory"/>
            <person name="Harder C.B."/>
            <person name="Miyauchi S."/>
            <person name="Viragh M."/>
            <person name="Kuo A."/>
            <person name="Thoen E."/>
            <person name="Andreopoulos B."/>
            <person name="Lu D."/>
            <person name="Skrede I."/>
            <person name="Drula E."/>
            <person name="Henrissat B."/>
            <person name="Morin E."/>
            <person name="Kohler A."/>
            <person name="Barry K."/>
            <person name="LaButti K."/>
            <person name="Morin E."/>
            <person name="Salamov A."/>
            <person name="Lipzen A."/>
            <person name="Mereny Z."/>
            <person name="Hegedus B."/>
            <person name="Baldrian P."/>
            <person name="Stursova M."/>
            <person name="Weitz H."/>
            <person name="Taylor A."/>
            <person name="Grigoriev I.V."/>
            <person name="Nagy L.G."/>
            <person name="Martin F."/>
            <person name="Kauserud H."/>
        </authorList>
    </citation>
    <scope>NUCLEOTIDE SEQUENCE</scope>
    <source>
        <strain evidence="2">CBHHK173m</strain>
    </source>
</reference>
<dbReference type="Proteomes" id="UP001222325">
    <property type="component" value="Unassembled WGS sequence"/>
</dbReference>
<evidence type="ECO:0000256" key="1">
    <source>
        <dbReference type="SAM" id="MobiDB-lite"/>
    </source>
</evidence>
<evidence type="ECO:0000313" key="3">
    <source>
        <dbReference type="Proteomes" id="UP001222325"/>
    </source>
</evidence>
<proteinExistence type="predicted"/>
<keyword evidence="3" id="KW-1185">Reference proteome</keyword>
<dbReference type="EMBL" id="JARJCN010000029">
    <property type="protein sequence ID" value="KAJ7087296.1"/>
    <property type="molecule type" value="Genomic_DNA"/>
</dbReference>